<proteinExistence type="predicted"/>
<keyword evidence="1" id="KW-0472">Membrane</keyword>
<sequence>MPVSKINGVLLLFIAYQCCGRGQKGPCIGRPYGCCPNTYWNQKEGKCLECKTGYYWLDCTRTCPFPYYGRDCQQNCTCDRKVCSFITGCTEGDEYSKTTSTYINKIVYTINTQSAISTEYRFTNHTIYINHVKSTSNANGTNNFHGTSNIKNASTAKYTMMLVGSFVLCVVFIAYVVVHIVDRQRKKTMNSLTQDRLI</sequence>
<feature type="signal peptide" evidence="2">
    <location>
        <begin position="1"/>
        <end position="22"/>
    </location>
</feature>
<name>A0A8B8ECK0_CRAVI</name>
<feature type="chain" id="PRO_5034191802" evidence="2">
    <location>
        <begin position="23"/>
        <end position="198"/>
    </location>
</feature>
<dbReference type="OrthoDB" id="6206945at2759"/>
<dbReference type="AlphaFoldDB" id="A0A8B8ECK0"/>
<reference evidence="4" key="1">
    <citation type="submission" date="2025-08" db="UniProtKB">
        <authorList>
            <consortium name="RefSeq"/>
        </authorList>
    </citation>
    <scope>IDENTIFICATION</scope>
    <source>
        <tissue evidence="4">Whole sample</tissue>
    </source>
</reference>
<organism evidence="3 4">
    <name type="scientific">Crassostrea virginica</name>
    <name type="common">Eastern oyster</name>
    <dbReference type="NCBI Taxonomy" id="6565"/>
    <lineage>
        <taxon>Eukaryota</taxon>
        <taxon>Metazoa</taxon>
        <taxon>Spiralia</taxon>
        <taxon>Lophotrochozoa</taxon>
        <taxon>Mollusca</taxon>
        <taxon>Bivalvia</taxon>
        <taxon>Autobranchia</taxon>
        <taxon>Pteriomorphia</taxon>
        <taxon>Ostreida</taxon>
        <taxon>Ostreoidea</taxon>
        <taxon>Ostreidae</taxon>
        <taxon>Crassostrea</taxon>
    </lineage>
</organism>
<keyword evidence="1" id="KW-0812">Transmembrane</keyword>
<protein>
    <submittedName>
        <fullName evidence="4">Uncharacterized protein LOC111133362</fullName>
    </submittedName>
</protein>
<dbReference type="KEGG" id="cvn:111133362"/>
<evidence type="ECO:0000256" key="2">
    <source>
        <dbReference type="SAM" id="SignalP"/>
    </source>
</evidence>
<dbReference type="GeneID" id="111133362"/>
<dbReference type="Proteomes" id="UP000694844">
    <property type="component" value="Chromosome 5"/>
</dbReference>
<keyword evidence="3" id="KW-1185">Reference proteome</keyword>
<keyword evidence="2" id="KW-0732">Signal</keyword>
<gene>
    <name evidence="4" type="primary">LOC111133362</name>
</gene>
<feature type="transmembrane region" description="Helical" evidence="1">
    <location>
        <begin position="158"/>
        <end position="181"/>
    </location>
</feature>
<evidence type="ECO:0000313" key="3">
    <source>
        <dbReference type="Proteomes" id="UP000694844"/>
    </source>
</evidence>
<evidence type="ECO:0000313" key="4">
    <source>
        <dbReference type="RefSeq" id="XP_022337404.1"/>
    </source>
</evidence>
<accession>A0A8B8ECK0</accession>
<evidence type="ECO:0000256" key="1">
    <source>
        <dbReference type="SAM" id="Phobius"/>
    </source>
</evidence>
<keyword evidence="1" id="KW-1133">Transmembrane helix</keyword>
<dbReference type="RefSeq" id="XP_022337404.1">
    <property type="nucleotide sequence ID" value="XM_022481696.1"/>
</dbReference>